<organism evidence="3 4">
    <name type="scientific">Metabacillus fastidiosus</name>
    <dbReference type="NCBI Taxonomy" id="1458"/>
    <lineage>
        <taxon>Bacteria</taxon>
        <taxon>Bacillati</taxon>
        <taxon>Bacillota</taxon>
        <taxon>Bacilli</taxon>
        <taxon>Bacillales</taxon>
        <taxon>Bacillaceae</taxon>
        <taxon>Metabacillus</taxon>
    </lineage>
</organism>
<evidence type="ECO:0000313" key="3">
    <source>
        <dbReference type="EMBL" id="MED4403581.1"/>
    </source>
</evidence>
<dbReference type="NCBIfam" id="TIGR03558">
    <property type="entry name" value="oxido_grp_1"/>
    <property type="match status" value="1"/>
</dbReference>
<dbReference type="Gene3D" id="3.20.20.30">
    <property type="entry name" value="Luciferase-like domain"/>
    <property type="match status" value="1"/>
</dbReference>
<protein>
    <submittedName>
        <fullName evidence="3">LLM class flavin-dependent oxidoreductase</fullName>
        <ecNumber evidence="3">1.-.-.-</ecNumber>
    </submittedName>
</protein>
<feature type="domain" description="Luciferase-like" evidence="2">
    <location>
        <begin position="10"/>
        <end position="298"/>
    </location>
</feature>
<dbReference type="EC" id="1.-.-.-" evidence="3"/>
<comment type="similarity">
    <text evidence="1">To bacterial alkanal monooxygenase alpha and beta chains.</text>
</comment>
<name>A0ABU6P2K1_9BACI</name>
<proteinExistence type="predicted"/>
<evidence type="ECO:0000256" key="1">
    <source>
        <dbReference type="ARBA" id="ARBA00007789"/>
    </source>
</evidence>
<dbReference type="InterPro" id="IPR050766">
    <property type="entry name" value="Bact_Lucif_Oxidored"/>
</dbReference>
<dbReference type="PANTHER" id="PTHR30137">
    <property type="entry name" value="LUCIFERASE-LIKE MONOOXYGENASE"/>
    <property type="match status" value="1"/>
</dbReference>
<dbReference type="RefSeq" id="WP_327998061.1">
    <property type="nucleotide sequence ID" value="NZ_JARTFS010000018.1"/>
</dbReference>
<comment type="caution">
    <text evidence="3">The sequence shown here is derived from an EMBL/GenBank/DDBJ whole genome shotgun (WGS) entry which is preliminary data.</text>
</comment>
<dbReference type="GO" id="GO:0016491">
    <property type="term" value="F:oxidoreductase activity"/>
    <property type="evidence" value="ECO:0007669"/>
    <property type="project" value="UniProtKB-KW"/>
</dbReference>
<evidence type="ECO:0000259" key="2">
    <source>
        <dbReference type="Pfam" id="PF00296"/>
    </source>
</evidence>
<dbReference type="Pfam" id="PF00296">
    <property type="entry name" value="Bac_luciferase"/>
    <property type="match status" value="1"/>
</dbReference>
<dbReference type="InterPro" id="IPR011251">
    <property type="entry name" value="Luciferase-like_dom"/>
</dbReference>
<evidence type="ECO:0000313" key="4">
    <source>
        <dbReference type="Proteomes" id="UP001342826"/>
    </source>
</evidence>
<dbReference type="Proteomes" id="UP001342826">
    <property type="component" value="Unassembled WGS sequence"/>
</dbReference>
<dbReference type="SUPFAM" id="SSF51679">
    <property type="entry name" value="Bacterial luciferase-like"/>
    <property type="match status" value="1"/>
</dbReference>
<keyword evidence="3" id="KW-0560">Oxidoreductase</keyword>
<dbReference type="PANTHER" id="PTHR30137:SF19">
    <property type="entry name" value="LUCIFERASE-LIKE MONOOXYGENASE"/>
    <property type="match status" value="1"/>
</dbReference>
<gene>
    <name evidence="3" type="ORF">P9271_19925</name>
</gene>
<sequence>MVFKLSILDQSPIRHNETAFEAFQNTIKLAKKAEELGYDRFWVSEHHHSDELGGSAPEILISYLLAETKSIRIGSGGVMLQHYSPYKVAEQFNVLASLSPGRVDLGVGKGPGGLPLSTRALQIDRLTASEEFSEKLLDLKSFIQNDLPSEHKLFGLHATPIPPEQPEIFLLGASVESAELAAKLGISYVFAQFINSDENVLAESARTFHSRKLGESKFIVALSIVVGQTDEEAEELVTDYTNIKIKLASGKRVTVKTIEQAEQFISELNEEYTIEIKEAHVIKGSKETVRSKLLQLKEELQLDEIIVVTPVEKFEKKLQSYILLKEAFEKIPAE</sequence>
<accession>A0ABU6P2K1</accession>
<dbReference type="InterPro" id="IPR036661">
    <property type="entry name" value="Luciferase-like_sf"/>
</dbReference>
<dbReference type="InterPro" id="IPR019949">
    <property type="entry name" value="CmoO-like"/>
</dbReference>
<keyword evidence="4" id="KW-1185">Reference proteome</keyword>
<reference evidence="3 4" key="1">
    <citation type="submission" date="2023-03" db="EMBL/GenBank/DDBJ databases">
        <title>Bacillus Genome Sequencing.</title>
        <authorList>
            <person name="Dunlap C."/>
        </authorList>
    </citation>
    <scope>NUCLEOTIDE SEQUENCE [LARGE SCALE GENOMIC DNA]</scope>
    <source>
        <strain evidence="3 4">NRS-1717</strain>
    </source>
</reference>
<dbReference type="EMBL" id="JARTFS010000018">
    <property type="protein sequence ID" value="MED4403581.1"/>
    <property type="molecule type" value="Genomic_DNA"/>
</dbReference>